<sequence>MIERSDDARNPAAHHGAQRVNASLLAGWLLSIGQTSAVKEVLAVLDSQEALPMLWRASLSDANERQQFIAAAEHCHAHNVRFPNSLDEVQMLQSLGDSAFARYLLGCFWYSKRRYDEAVSCWRETLENLPIMRPLIVCWAFTSE</sequence>
<organism evidence="1 2">
    <name type="scientific">Klebsiella pneumoniae</name>
    <dbReference type="NCBI Taxonomy" id="573"/>
    <lineage>
        <taxon>Bacteria</taxon>
        <taxon>Pseudomonadati</taxon>
        <taxon>Pseudomonadota</taxon>
        <taxon>Gammaproteobacteria</taxon>
        <taxon>Enterobacterales</taxon>
        <taxon>Enterobacteriaceae</taxon>
        <taxon>Klebsiella/Raoultella group</taxon>
        <taxon>Klebsiella</taxon>
        <taxon>Klebsiella pneumoniae complex</taxon>
    </lineage>
</organism>
<accession>A0A939NQS4</accession>
<gene>
    <name evidence="1" type="ORF">J4733_26485</name>
</gene>
<proteinExistence type="predicted"/>
<evidence type="ECO:0000313" key="1">
    <source>
        <dbReference type="EMBL" id="MBO2025983.1"/>
    </source>
</evidence>
<reference evidence="1" key="1">
    <citation type="submission" date="2021-03" db="EMBL/GenBank/DDBJ databases">
        <title>Molecular epidemiology and mechanisms of colistin and carbapenem resistance in Enterobacteriaceae from clinical isolates, the environment and porcine samples in Pretoria, South Africa.</title>
        <authorList>
            <person name="Bogoshi D."/>
            <person name="Mbelle N.M."/>
            <person name="Naidoo V."/>
            <person name="Osei Sekyere J."/>
        </authorList>
    </citation>
    <scope>NUCLEOTIDE SEQUENCE</scope>
    <source>
        <strain evidence="1">C029</strain>
    </source>
</reference>
<dbReference type="AlphaFoldDB" id="A0A939NQS4"/>
<dbReference type="Proteomes" id="UP000664267">
    <property type="component" value="Unassembled WGS sequence"/>
</dbReference>
<name>A0A939NQS4_KLEPN</name>
<protein>
    <recommendedName>
        <fullName evidence="3">Transferase</fullName>
    </recommendedName>
</protein>
<evidence type="ECO:0008006" key="3">
    <source>
        <dbReference type="Google" id="ProtNLM"/>
    </source>
</evidence>
<evidence type="ECO:0000313" key="2">
    <source>
        <dbReference type="Proteomes" id="UP000664267"/>
    </source>
</evidence>
<comment type="caution">
    <text evidence="1">The sequence shown here is derived from an EMBL/GenBank/DDBJ whole genome shotgun (WGS) entry which is preliminary data.</text>
</comment>
<dbReference type="EMBL" id="JAGETN010000061">
    <property type="protein sequence ID" value="MBO2025983.1"/>
    <property type="molecule type" value="Genomic_DNA"/>
</dbReference>